<feature type="compositionally biased region" description="Basic residues" evidence="7">
    <location>
        <begin position="173"/>
        <end position="185"/>
    </location>
</feature>
<name>A0A4P9X3B0_9FUNG</name>
<comment type="subcellular location">
    <subcellularLocation>
        <location evidence="1">Membrane</location>
        <topology evidence="1">Multi-pass membrane protein</topology>
    </subcellularLocation>
</comment>
<dbReference type="OrthoDB" id="77989at2759"/>
<feature type="region of interest" description="Disordered" evidence="7">
    <location>
        <begin position="1"/>
        <end position="42"/>
    </location>
</feature>
<feature type="compositionally biased region" description="Pro residues" evidence="7">
    <location>
        <begin position="22"/>
        <end position="33"/>
    </location>
</feature>
<feature type="compositionally biased region" description="Low complexity" evidence="7">
    <location>
        <begin position="537"/>
        <end position="557"/>
    </location>
</feature>
<accession>A0A4P9X3B0</accession>
<dbReference type="InterPro" id="IPR023395">
    <property type="entry name" value="MCP_dom_sf"/>
</dbReference>
<keyword evidence="4" id="KW-1133">Transmembrane helix</keyword>
<evidence type="ECO:0008006" key="10">
    <source>
        <dbReference type="Google" id="ProtNLM"/>
    </source>
</evidence>
<keyword evidence="5 6" id="KW-0472">Membrane</keyword>
<evidence type="ECO:0000256" key="4">
    <source>
        <dbReference type="ARBA" id="ARBA00022989"/>
    </source>
</evidence>
<reference evidence="9" key="1">
    <citation type="journal article" date="2018" name="Nat. Microbiol.">
        <title>Leveraging single-cell genomics to expand the fungal tree of life.</title>
        <authorList>
            <person name="Ahrendt S.R."/>
            <person name="Quandt C.A."/>
            <person name="Ciobanu D."/>
            <person name="Clum A."/>
            <person name="Salamov A."/>
            <person name="Andreopoulos B."/>
            <person name="Cheng J.F."/>
            <person name="Woyke T."/>
            <person name="Pelin A."/>
            <person name="Henrissat B."/>
            <person name="Reynolds N.K."/>
            <person name="Benny G.L."/>
            <person name="Smith M.E."/>
            <person name="James T.Y."/>
            <person name="Grigoriev I.V."/>
        </authorList>
    </citation>
    <scope>NUCLEOTIDE SEQUENCE [LARGE SCALE GENOMIC DNA]</scope>
    <source>
        <strain evidence="9">ATCC 52028</strain>
    </source>
</reference>
<evidence type="ECO:0000256" key="3">
    <source>
        <dbReference type="ARBA" id="ARBA00022737"/>
    </source>
</evidence>
<proteinExistence type="predicted"/>
<dbReference type="InterPro" id="IPR018108">
    <property type="entry name" value="MCP_transmembrane"/>
</dbReference>
<dbReference type="GO" id="GO:0016020">
    <property type="term" value="C:membrane"/>
    <property type="evidence" value="ECO:0007669"/>
    <property type="project" value="UniProtKB-SubCell"/>
</dbReference>
<evidence type="ECO:0000256" key="5">
    <source>
        <dbReference type="ARBA" id="ARBA00023136"/>
    </source>
</evidence>
<sequence>MAAGRGSAGGAPTFHDMFAAPSMPPPPPAPAPANPGARHLGGTTAVAVPDATPPLTDGQEFLRFACIKFLAGALASPLEVATILLQVQYHPVARTDHSGPHDADHDAWTMPATSRASLAAAAVDAAASSSSSSSEESETSDAEDDRADRRAASGEPGPAGAQRAVPPSPLSPQRRRLRALQRSHGPRPPTAAALGRFVTDAEGYVVGPQATRLAAPGARFAAAAAAAGESPTVLEEPDTHPARDAGQLPVLRGSSVSAAKRIASYRFPAFAPAGDGSGAARATTVGGWRLLWRGQFTNWLADMCSLVLQPAVEAGLVETAHRVAAAKPSGAALHGLPLALADDEVSFWMTLASHAVCEFVLSPLETARTRLIVQSVYGGTAPLAPGASPTALQRKRRYRGLMHTLRRMVAEEGLANLYFGPACAATVLHVTLTPLFRLGTSLVLAHARRAALGDAAGELVLLDGPAGGTAGAETGSFAIVLLEVGLHLIEQLVLVPLETVRRRLQTQITPRRGLVLAARRRSPSPQRPRRRPLATDGVAATASRGAARPRSPSSSVPFDRTRRRTTSLSGNTMMTTTTTTTTSMRARAPSGEGLGTSLRSATAHATTTSMTAGSALSASVLSVGSVETADDSVAESVAESVITEYGHETAVALAASASDTESEHEAVAGAAERVSRASGRTGLSASASTPSVSGAAAVASAAPTRPARAAPPTGRRGTRSRSRSPARPGLAGASSASGLVFYTVVARSGIPYTGLWDCMCRMVREEGGMASRTPSLSQTPWWAWGWWPVRWAADRAGLAALAPLYKGAKIRIGANLALLGLREFTAYTMGLALSDDDIGESAH</sequence>
<evidence type="ECO:0000256" key="2">
    <source>
        <dbReference type="ARBA" id="ARBA00022692"/>
    </source>
</evidence>
<evidence type="ECO:0000313" key="8">
    <source>
        <dbReference type="EMBL" id="RKO99502.1"/>
    </source>
</evidence>
<keyword evidence="3" id="KW-0677">Repeat</keyword>
<feature type="region of interest" description="Disordered" evidence="7">
    <location>
        <begin position="656"/>
        <end position="733"/>
    </location>
</feature>
<evidence type="ECO:0000256" key="1">
    <source>
        <dbReference type="ARBA" id="ARBA00004141"/>
    </source>
</evidence>
<evidence type="ECO:0000313" key="9">
    <source>
        <dbReference type="Proteomes" id="UP000274922"/>
    </source>
</evidence>
<evidence type="ECO:0000256" key="7">
    <source>
        <dbReference type="SAM" id="MobiDB-lite"/>
    </source>
</evidence>
<dbReference type="AlphaFoldDB" id="A0A4P9X3B0"/>
<keyword evidence="9" id="KW-1185">Reference proteome</keyword>
<protein>
    <recommendedName>
        <fullName evidence="10">Mitochondrial carrier</fullName>
    </recommendedName>
</protein>
<gene>
    <name evidence="8" type="ORF">CXG81DRAFT_27741</name>
</gene>
<feature type="compositionally biased region" description="Low complexity" evidence="7">
    <location>
        <begin position="119"/>
        <end position="134"/>
    </location>
</feature>
<feature type="region of interest" description="Disordered" evidence="7">
    <location>
        <begin position="515"/>
        <end position="606"/>
    </location>
</feature>
<feature type="compositionally biased region" description="Low complexity" evidence="7">
    <location>
        <begin position="566"/>
        <end position="584"/>
    </location>
</feature>
<dbReference type="STRING" id="1555241.A0A4P9X3B0"/>
<organism evidence="8 9">
    <name type="scientific">Caulochytrium protostelioides</name>
    <dbReference type="NCBI Taxonomy" id="1555241"/>
    <lineage>
        <taxon>Eukaryota</taxon>
        <taxon>Fungi</taxon>
        <taxon>Fungi incertae sedis</taxon>
        <taxon>Chytridiomycota</taxon>
        <taxon>Chytridiomycota incertae sedis</taxon>
        <taxon>Chytridiomycetes</taxon>
        <taxon>Caulochytriales</taxon>
        <taxon>Caulochytriaceae</taxon>
        <taxon>Caulochytrium</taxon>
    </lineage>
</organism>
<feature type="compositionally biased region" description="Acidic residues" evidence="7">
    <location>
        <begin position="135"/>
        <end position="145"/>
    </location>
</feature>
<feature type="compositionally biased region" description="Basic residues" evidence="7">
    <location>
        <begin position="518"/>
        <end position="532"/>
    </location>
</feature>
<evidence type="ECO:0000256" key="6">
    <source>
        <dbReference type="PROSITE-ProRule" id="PRU00282"/>
    </source>
</evidence>
<dbReference type="Gene3D" id="1.50.40.10">
    <property type="entry name" value="Mitochondrial carrier domain"/>
    <property type="match status" value="1"/>
</dbReference>
<dbReference type="PROSITE" id="PS50920">
    <property type="entry name" value="SOLCAR"/>
    <property type="match status" value="1"/>
</dbReference>
<dbReference type="Proteomes" id="UP000274922">
    <property type="component" value="Unassembled WGS sequence"/>
</dbReference>
<feature type="compositionally biased region" description="Low complexity" evidence="7">
    <location>
        <begin position="684"/>
        <end position="715"/>
    </location>
</feature>
<dbReference type="PANTHER" id="PTHR24089">
    <property type="entry name" value="SOLUTE CARRIER FAMILY 25"/>
    <property type="match status" value="1"/>
</dbReference>
<feature type="compositionally biased region" description="Low complexity" evidence="7">
    <location>
        <begin position="596"/>
        <end position="606"/>
    </location>
</feature>
<feature type="region of interest" description="Disordered" evidence="7">
    <location>
        <begin position="119"/>
        <end position="192"/>
    </location>
</feature>
<feature type="repeat" description="Solcar" evidence="6">
    <location>
        <begin position="341"/>
        <end position="445"/>
    </location>
</feature>
<keyword evidence="2 6" id="KW-0812">Transmembrane</keyword>
<dbReference type="SUPFAM" id="SSF103506">
    <property type="entry name" value="Mitochondrial carrier"/>
    <property type="match status" value="1"/>
</dbReference>
<dbReference type="EMBL" id="ML014280">
    <property type="protein sequence ID" value="RKO99502.1"/>
    <property type="molecule type" value="Genomic_DNA"/>
</dbReference>